<dbReference type="Proteomes" id="UP000696485">
    <property type="component" value="Unassembled WGS sequence"/>
</dbReference>
<proteinExistence type="predicted"/>
<reference evidence="1" key="1">
    <citation type="journal article" date="2020" name="Fungal Divers.">
        <title>Resolving the Mortierellaceae phylogeny through synthesis of multi-gene phylogenetics and phylogenomics.</title>
        <authorList>
            <person name="Vandepol N."/>
            <person name="Liber J."/>
            <person name="Desiro A."/>
            <person name="Na H."/>
            <person name="Kennedy M."/>
            <person name="Barry K."/>
            <person name="Grigoriev I.V."/>
            <person name="Miller A.N."/>
            <person name="O'Donnell K."/>
            <person name="Stajich J.E."/>
            <person name="Bonito G."/>
        </authorList>
    </citation>
    <scope>NUCLEOTIDE SEQUENCE</scope>
    <source>
        <strain evidence="1">NVP1</strain>
    </source>
</reference>
<name>A0A9P5SL89_9FUNG</name>
<dbReference type="EMBL" id="JAAAUY010000287">
    <property type="protein sequence ID" value="KAF9332023.1"/>
    <property type="molecule type" value="Genomic_DNA"/>
</dbReference>
<evidence type="ECO:0000313" key="2">
    <source>
        <dbReference type="Proteomes" id="UP000696485"/>
    </source>
</evidence>
<accession>A0A9P5SL89</accession>
<evidence type="ECO:0000313" key="1">
    <source>
        <dbReference type="EMBL" id="KAF9332023.1"/>
    </source>
</evidence>
<dbReference type="AlphaFoldDB" id="A0A9P5SL89"/>
<protein>
    <submittedName>
        <fullName evidence="1">Uncharacterized protein</fullName>
    </submittedName>
</protein>
<keyword evidence="2" id="KW-1185">Reference proteome</keyword>
<sequence length="127" mass="13472">MVKNYAENVPRNLHEIEARLCCLAPGDCSNVVTATGCPLGHLTCKIGNSRYACSFFLSAGEPGRCYQEGTLAHTRNMACCQSNLVEYLKTQTCTGGFASPFNSSYCCTGDDVASCTTGIGCPAIPIK</sequence>
<organism evidence="1 2">
    <name type="scientific">Podila minutissima</name>
    <dbReference type="NCBI Taxonomy" id="64525"/>
    <lineage>
        <taxon>Eukaryota</taxon>
        <taxon>Fungi</taxon>
        <taxon>Fungi incertae sedis</taxon>
        <taxon>Mucoromycota</taxon>
        <taxon>Mortierellomycotina</taxon>
        <taxon>Mortierellomycetes</taxon>
        <taxon>Mortierellales</taxon>
        <taxon>Mortierellaceae</taxon>
        <taxon>Podila</taxon>
    </lineage>
</organism>
<gene>
    <name evidence="1" type="ORF">BG006_005116</name>
</gene>
<comment type="caution">
    <text evidence="1">The sequence shown here is derived from an EMBL/GenBank/DDBJ whole genome shotgun (WGS) entry which is preliminary data.</text>
</comment>